<dbReference type="InterPro" id="IPR047776">
    <property type="entry name" value="ABC_SBP_TrpX-like"/>
</dbReference>
<comment type="caution">
    <text evidence="3">The sequence shown here is derived from an EMBL/GenBank/DDBJ whole genome shotgun (WGS) entry which is preliminary data.</text>
</comment>
<protein>
    <submittedName>
        <fullName evidence="3">ABC transporter substrate-binding protein</fullName>
    </submittedName>
</protein>
<feature type="transmembrane region" description="Helical" evidence="1">
    <location>
        <begin position="7"/>
        <end position="24"/>
    </location>
</feature>
<dbReference type="NCBIfam" id="NF041285">
    <property type="entry name" value="ABC_SBP_TrpX"/>
    <property type="match status" value="1"/>
</dbReference>
<dbReference type="AlphaFoldDB" id="A0A5P0ZXE2"/>
<name>A0A5P0ZXE2_9LACO</name>
<dbReference type="InterPro" id="IPR007487">
    <property type="entry name" value="ABC_transpt-TYRBP-like"/>
</dbReference>
<proteinExistence type="predicted"/>
<dbReference type="Proteomes" id="UP000414364">
    <property type="component" value="Unassembled WGS sequence"/>
</dbReference>
<dbReference type="SUPFAM" id="SSF53822">
    <property type="entry name" value="Periplasmic binding protein-like I"/>
    <property type="match status" value="1"/>
</dbReference>
<dbReference type="Pfam" id="PF04392">
    <property type="entry name" value="ABC_sub_bind"/>
    <property type="match status" value="1"/>
</dbReference>
<accession>A0A5P0ZXE2</accession>
<evidence type="ECO:0000313" key="2">
    <source>
        <dbReference type="EMBL" id="MQS75484.1"/>
    </source>
</evidence>
<dbReference type="EMBL" id="VDFO01000019">
    <property type="protein sequence ID" value="MQS97468.1"/>
    <property type="molecule type" value="Genomic_DNA"/>
</dbReference>
<keyword evidence="1" id="KW-1133">Transmembrane helix</keyword>
<organism evidence="3 4">
    <name type="scientific">Companilactobacillus halodurans</name>
    <dbReference type="NCBI Taxonomy" id="2584183"/>
    <lineage>
        <taxon>Bacteria</taxon>
        <taxon>Bacillati</taxon>
        <taxon>Bacillota</taxon>
        <taxon>Bacilli</taxon>
        <taxon>Lactobacillales</taxon>
        <taxon>Lactobacillaceae</taxon>
        <taxon>Companilactobacillus</taxon>
    </lineage>
</organism>
<evidence type="ECO:0000313" key="4">
    <source>
        <dbReference type="Proteomes" id="UP000371423"/>
    </source>
</evidence>
<sequence>MKHTRRLYFTLAALAMFLIFAYFYTGRADGQKQNAIPKVGILQLMSHPALDQINKGINDTLKKNGYVDGKNVKIEFQNAQNDQSNLRTISKQFVQDNVDVAVGIATPSVQSLKNATNKIPIVMGAVTDPEGAGIIKNNKKPGGNITGVSDQAPLKAQLDLMKKVIPNLKTIGIIYTSSDASATSQMKKMQKLAKKEGITVKVSSINSVNDIQQVGTALAESVQTIYVPTDNTVASGMKLLSSIAQKQNIAVFPAATTMVKDGGLATVGLSQYELGEKTGEHVVNILKGKEKTATTPVTFMEKGHLMLNEKMAKKLNITFSDSLIKEAKKKGQIIK</sequence>
<dbReference type="Gene3D" id="3.40.50.2300">
    <property type="match status" value="2"/>
</dbReference>
<keyword evidence="1" id="KW-0812">Transmembrane</keyword>
<dbReference type="CDD" id="cd06325">
    <property type="entry name" value="PBP1_ABC_unchar_transporter"/>
    <property type="match status" value="1"/>
</dbReference>
<dbReference type="PANTHER" id="PTHR35271:SF1">
    <property type="entry name" value="ABC TRANSPORTER, SUBSTRATE-BINDING LIPOPROTEIN"/>
    <property type="match status" value="1"/>
</dbReference>
<dbReference type="OrthoDB" id="9776955at2"/>
<dbReference type="Proteomes" id="UP000371423">
    <property type="component" value="Unassembled WGS sequence"/>
</dbReference>
<evidence type="ECO:0000313" key="3">
    <source>
        <dbReference type="EMBL" id="MQS97468.1"/>
    </source>
</evidence>
<dbReference type="PANTHER" id="PTHR35271">
    <property type="entry name" value="ABC TRANSPORTER, SUBSTRATE-BINDING LIPOPROTEIN-RELATED"/>
    <property type="match status" value="1"/>
</dbReference>
<keyword evidence="4" id="KW-1185">Reference proteome</keyword>
<keyword evidence="1" id="KW-0472">Membrane</keyword>
<evidence type="ECO:0000313" key="5">
    <source>
        <dbReference type="Proteomes" id="UP000414364"/>
    </source>
</evidence>
<dbReference type="InterPro" id="IPR028082">
    <property type="entry name" value="Peripla_BP_I"/>
</dbReference>
<evidence type="ECO:0000256" key="1">
    <source>
        <dbReference type="SAM" id="Phobius"/>
    </source>
</evidence>
<gene>
    <name evidence="3" type="ORF">FHL05_06135</name>
    <name evidence="2" type="ORF">FHL06_03640</name>
</gene>
<dbReference type="RefSeq" id="WP_153384894.1">
    <property type="nucleotide sequence ID" value="NZ_VDFO01000019.1"/>
</dbReference>
<dbReference type="EMBL" id="VDFP01000005">
    <property type="protein sequence ID" value="MQS75484.1"/>
    <property type="molecule type" value="Genomic_DNA"/>
</dbReference>
<reference evidence="4 5" key="1">
    <citation type="journal article" date="2019" name="Syst. Appl. Microbiol.">
        <title>Polyphasic characterization of two novel Lactobacillus spp. isolated from blown salami packages: Description of Lactobacillus halodurans sp. nov. and Lactobacillus salsicarnum sp. nov.</title>
        <authorList>
            <person name="Schuster J.A."/>
            <person name="Klingl A."/>
            <person name="Vogel R.F."/>
            <person name="Ehrmann M.A."/>
        </authorList>
    </citation>
    <scope>NUCLEOTIDE SEQUENCE [LARGE SCALE GENOMIC DNA]</scope>
    <source>
        <strain evidence="3 4">TMW 1.1920</strain>
        <strain evidence="2 5">TMW 1.2172</strain>
    </source>
</reference>